<dbReference type="AlphaFoldDB" id="B1WT04"/>
<dbReference type="KEGG" id="cyt:cce_0983"/>
<proteinExistence type="predicted"/>
<accession>B1WT04</accession>
<organism evidence="1 2">
    <name type="scientific">Crocosphaera subtropica (strain ATCC 51142 / BH68)</name>
    <name type="common">Cyanothece sp. (strain ATCC 51142)</name>
    <dbReference type="NCBI Taxonomy" id="43989"/>
    <lineage>
        <taxon>Bacteria</taxon>
        <taxon>Bacillati</taxon>
        <taxon>Cyanobacteriota</taxon>
        <taxon>Cyanophyceae</taxon>
        <taxon>Oscillatoriophycideae</taxon>
        <taxon>Chroococcales</taxon>
        <taxon>Aphanothecaceae</taxon>
        <taxon>Crocosphaera</taxon>
        <taxon>Crocosphaera subtropica</taxon>
    </lineage>
</organism>
<dbReference type="HOGENOM" id="CLU_3388998_0_0_3"/>
<sequence>MARRLTAITLLQPQLNENYQQVKQHIYNWPNS</sequence>
<dbReference type="STRING" id="43989.cce_0983"/>
<dbReference type="EMBL" id="CP000806">
    <property type="protein sequence ID" value="ACB50334.1"/>
    <property type="molecule type" value="Genomic_DNA"/>
</dbReference>
<name>B1WT04_CROS5</name>
<keyword evidence="2" id="KW-1185">Reference proteome</keyword>
<dbReference type="Proteomes" id="UP000001203">
    <property type="component" value="Chromosome circular"/>
</dbReference>
<reference evidence="1 2" key="1">
    <citation type="journal article" date="2008" name="Proc. Natl. Acad. Sci. U.S.A.">
        <title>The genome of Cyanothece 51142, a unicellular diazotrophic cyanobacterium important in the marine nitrogen cycle.</title>
        <authorList>
            <person name="Welsh E.A."/>
            <person name="Liberton M."/>
            <person name="Stoeckel J."/>
            <person name="Loh T."/>
            <person name="Elvitigala T."/>
            <person name="Wang C."/>
            <person name="Wollam A."/>
            <person name="Fulton R.S."/>
            <person name="Clifton S.W."/>
            <person name="Jacobs J.M."/>
            <person name="Aurora R."/>
            <person name="Ghosh B.K."/>
            <person name="Sherman L.A."/>
            <person name="Smith R.D."/>
            <person name="Wilson R.K."/>
            <person name="Pakrasi H.B."/>
        </authorList>
    </citation>
    <scope>NUCLEOTIDE SEQUENCE [LARGE SCALE GENOMIC DNA]</scope>
    <source>
        <strain evidence="2">ATCC 51142 / BH68</strain>
    </source>
</reference>
<protein>
    <submittedName>
        <fullName evidence="1">Uncharacterized protein</fullName>
    </submittedName>
</protein>
<evidence type="ECO:0000313" key="1">
    <source>
        <dbReference type="EMBL" id="ACB50334.1"/>
    </source>
</evidence>
<evidence type="ECO:0000313" key="2">
    <source>
        <dbReference type="Proteomes" id="UP000001203"/>
    </source>
</evidence>
<gene>
    <name evidence="1" type="ordered locus">cce_0983</name>
</gene>